<evidence type="ECO:0000256" key="1">
    <source>
        <dbReference type="ARBA" id="ARBA00006336"/>
    </source>
</evidence>
<dbReference type="InterPro" id="IPR006694">
    <property type="entry name" value="Fatty_acid_hydroxylase"/>
</dbReference>
<dbReference type="InterPro" id="IPR036380">
    <property type="entry name" value="Isochorismatase-like_sf"/>
</dbReference>
<keyword evidence="2" id="KW-0378">Hydrolase</keyword>
<keyword evidence="4" id="KW-0812">Transmembrane</keyword>
<sequence length="823" mass="91149">MVSVTVSGSDYLKEQGVEELLTGILKELDTKRPANLLQHIQEGLESAAKKRKLDSMAPGELPAFPAPGELEWRRVAKARSLECEGGPSPGAAEVLCKGEDRKFPVHPKDTALVLIDMQTDFLEPTGRVGQHYKESPIQSGMDGCERLLKACRAAGFTIAHSRSHRYGSAVHDQLVGTDDVGYELHPRLRAIEGEIVVDKWTYGAFASTFLEAELRKRGVNRILLCGVLTNVCIFATASQAVDRFFRVCLVSDACAAFDQKWHDFAIGLINEPQTKKGHNGQVGLYFGEIAKVQDVEDALKAMKKVRGKHASTSSRFQRAVSGALARNLRPDEQALSSRVRAGLDSLLKEGCGPPDPETEPEAWSCSELRGFEAHQRTTLEALRAALRTRKAKKVTTDGGPGEEKASRVALLLLAENGLPLKKARTTSSKTKMVDQHRMPDTVVAPVVHMAASLLGVVLVQKAFLTLVLPHWRTTLEAMFAAQGRLGAVSSLLSAMGIAAYWGLGSLFALPAFFHCTRWNRVKRNLDTQMFFSCLPLLLFNFVLGGLFGTLVLCAGLPDSSFEWRSLPDVATLARDAIVWLAANEVIFFYSHRWLHSNKRMYQEVHKIHHTWTAPISFSAIYCHPIEQILGNSVPLLVGPLLCGSHIFTTAVWLFTYMAHSCGTHSGFWFCDDHGMHDEHHAKFNVNFGLHGVMDHMYGTLKLPAQSEAAGFGQYMIVIDENIAPRLQLLQRGRRQEQRSLSSEATAATTTTTATLFWFLSDRRNYHISASGYLVSVARTEEQQQQQQQQQQEQRSQRSEPSGSVVQRWSYSVTLDGPFGLGEL</sequence>
<organism evidence="7 8">
    <name type="scientific">Polarella glacialis</name>
    <name type="common">Dinoflagellate</name>
    <dbReference type="NCBI Taxonomy" id="89957"/>
    <lineage>
        <taxon>Eukaryota</taxon>
        <taxon>Sar</taxon>
        <taxon>Alveolata</taxon>
        <taxon>Dinophyceae</taxon>
        <taxon>Suessiales</taxon>
        <taxon>Suessiaceae</taxon>
        <taxon>Polarella</taxon>
    </lineage>
</organism>
<gene>
    <name evidence="7" type="ORF">PGLA1383_LOCUS21119</name>
</gene>
<comment type="similarity">
    <text evidence="1">Belongs to the isochorismatase family.</text>
</comment>
<dbReference type="Pfam" id="PF04116">
    <property type="entry name" value="FA_hydroxylase"/>
    <property type="match status" value="1"/>
</dbReference>
<dbReference type="GO" id="GO:0008610">
    <property type="term" value="P:lipid biosynthetic process"/>
    <property type="evidence" value="ECO:0007669"/>
    <property type="project" value="InterPro"/>
</dbReference>
<evidence type="ECO:0000256" key="4">
    <source>
        <dbReference type="SAM" id="Phobius"/>
    </source>
</evidence>
<keyword evidence="8" id="KW-1185">Reference proteome</keyword>
<name>A0A813ET53_POLGL</name>
<feature type="region of interest" description="Disordered" evidence="3">
    <location>
        <begin position="781"/>
        <end position="805"/>
    </location>
</feature>
<dbReference type="Proteomes" id="UP000654075">
    <property type="component" value="Unassembled WGS sequence"/>
</dbReference>
<feature type="compositionally biased region" description="Low complexity" evidence="3">
    <location>
        <begin position="782"/>
        <end position="793"/>
    </location>
</feature>
<feature type="transmembrane region" description="Helical" evidence="4">
    <location>
        <begin position="491"/>
        <end position="513"/>
    </location>
</feature>
<dbReference type="PANTHER" id="PTHR43540">
    <property type="entry name" value="PEROXYUREIDOACRYLATE/UREIDOACRYLATE AMIDOHYDROLASE-RELATED"/>
    <property type="match status" value="1"/>
</dbReference>
<feature type="transmembrane region" description="Helical" evidence="4">
    <location>
        <begin position="534"/>
        <end position="557"/>
    </location>
</feature>
<keyword evidence="4" id="KW-1133">Transmembrane helix</keyword>
<evidence type="ECO:0000259" key="6">
    <source>
        <dbReference type="Pfam" id="PF04116"/>
    </source>
</evidence>
<evidence type="ECO:0000256" key="2">
    <source>
        <dbReference type="ARBA" id="ARBA00022801"/>
    </source>
</evidence>
<dbReference type="CDD" id="cd00431">
    <property type="entry name" value="cysteine_hydrolases"/>
    <property type="match status" value="1"/>
</dbReference>
<dbReference type="PANTHER" id="PTHR43540:SF9">
    <property type="entry name" value="FAMILY HYDROLASE, PUTATIVE (AFU_ORTHOLOGUE AFUA_2G08700)-RELATED"/>
    <property type="match status" value="1"/>
</dbReference>
<dbReference type="InterPro" id="IPR050272">
    <property type="entry name" value="Isochorismatase-like_hydrls"/>
</dbReference>
<dbReference type="GO" id="GO:0016491">
    <property type="term" value="F:oxidoreductase activity"/>
    <property type="evidence" value="ECO:0007669"/>
    <property type="project" value="InterPro"/>
</dbReference>
<evidence type="ECO:0000313" key="7">
    <source>
        <dbReference type="EMBL" id="CAE8602887.1"/>
    </source>
</evidence>
<dbReference type="EMBL" id="CAJNNV010014780">
    <property type="protein sequence ID" value="CAE8602887.1"/>
    <property type="molecule type" value="Genomic_DNA"/>
</dbReference>
<dbReference type="GO" id="GO:0005506">
    <property type="term" value="F:iron ion binding"/>
    <property type="evidence" value="ECO:0007669"/>
    <property type="project" value="InterPro"/>
</dbReference>
<dbReference type="Gene3D" id="3.40.50.850">
    <property type="entry name" value="Isochorismatase-like"/>
    <property type="match status" value="1"/>
</dbReference>
<dbReference type="OrthoDB" id="167809at2759"/>
<evidence type="ECO:0008006" key="9">
    <source>
        <dbReference type="Google" id="ProtNLM"/>
    </source>
</evidence>
<evidence type="ECO:0000256" key="3">
    <source>
        <dbReference type="SAM" id="MobiDB-lite"/>
    </source>
</evidence>
<accession>A0A813ET53</accession>
<feature type="domain" description="Fatty acid hydroxylase" evidence="6">
    <location>
        <begin position="577"/>
        <end position="699"/>
    </location>
</feature>
<dbReference type="SUPFAM" id="SSF52499">
    <property type="entry name" value="Isochorismatase-like hydrolases"/>
    <property type="match status" value="1"/>
</dbReference>
<feature type="domain" description="Isochorismatase-like" evidence="5">
    <location>
        <begin position="110"/>
        <end position="270"/>
    </location>
</feature>
<keyword evidence="4" id="KW-0472">Membrane</keyword>
<dbReference type="Pfam" id="PF00857">
    <property type="entry name" value="Isochorismatase"/>
    <property type="match status" value="1"/>
</dbReference>
<comment type="caution">
    <text evidence="7">The sequence shown here is derived from an EMBL/GenBank/DDBJ whole genome shotgun (WGS) entry which is preliminary data.</text>
</comment>
<reference evidence="7" key="1">
    <citation type="submission" date="2021-02" db="EMBL/GenBank/DDBJ databases">
        <authorList>
            <person name="Dougan E. K."/>
            <person name="Rhodes N."/>
            <person name="Thang M."/>
            <person name="Chan C."/>
        </authorList>
    </citation>
    <scope>NUCLEOTIDE SEQUENCE</scope>
</reference>
<protein>
    <recommendedName>
        <fullName evidence="9">Fatty acid hydroxylase domain-containing protein</fullName>
    </recommendedName>
</protein>
<dbReference type="GO" id="GO:0016787">
    <property type="term" value="F:hydrolase activity"/>
    <property type="evidence" value="ECO:0007669"/>
    <property type="project" value="UniProtKB-KW"/>
</dbReference>
<proteinExistence type="inferred from homology"/>
<dbReference type="InterPro" id="IPR000868">
    <property type="entry name" value="Isochorismatase-like_dom"/>
</dbReference>
<dbReference type="AlphaFoldDB" id="A0A813ET53"/>
<evidence type="ECO:0000313" key="8">
    <source>
        <dbReference type="Proteomes" id="UP000654075"/>
    </source>
</evidence>
<evidence type="ECO:0000259" key="5">
    <source>
        <dbReference type="Pfam" id="PF00857"/>
    </source>
</evidence>